<keyword evidence="6" id="KW-0717">Septation</keyword>
<comment type="similarity">
    <text evidence="2">Belongs to the ParB family.</text>
</comment>
<evidence type="ECO:0000256" key="1">
    <source>
        <dbReference type="ARBA" id="ARBA00004453"/>
    </source>
</evidence>
<keyword evidence="4" id="KW-0132">Cell division</keyword>
<evidence type="ECO:0000313" key="10">
    <source>
        <dbReference type="Proteomes" id="UP000051612"/>
    </source>
</evidence>
<dbReference type="SUPFAM" id="SSF110849">
    <property type="entry name" value="ParB/Sulfiredoxin"/>
    <property type="match status" value="1"/>
</dbReference>
<evidence type="ECO:0000313" key="9">
    <source>
        <dbReference type="EMBL" id="KRM74711.1"/>
    </source>
</evidence>
<dbReference type="PANTHER" id="PTHR33375">
    <property type="entry name" value="CHROMOSOME-PARTITIONING PROTEIN PARB-RELATED"/>
    <property type="match status" value="1"/>
</dbReference>
<feature type="domain" description="ParB-like N-terminal" evidence="8">
    <location>
        <begin position="21"/>
        <end position="111"/>
    </location>
</feature>
<evidence type="ECO:0000256" key="7">
    <source>
        <dbReference type="ARBA" id="ARBA00023306"/>
    </source>
</evidence>
<dbReference type="Gene3D" id="1.10.10.2830">
    <property type="match status" value="1"/>
</dbReference>
<dbReference type="GO" id="GO:0003677">
    <property type="term" value="F:DNA binding"/>
    <property type="evidence" value="ECO:0007669"/>
    <property type="project" value="UniProtKB-KW"/>
</dbReference>
<dbReference type="GO" id="GO:0007059">
    <property type="term" value="P:chromosome segregation"/>
    <property type="evidence" value="ECO:0007669"/>
    <property type="project" value="TreeGrafter"/>
</dbReference>
<dbReference type="FunFam" id="3.90.1530.30:FF:000001">
    <property type="entry name" value="Chromosome partitioning protein ParB"/>
    <property type="match status" value="1"/>
</dbReference>
<dbReference type="EMBL" id="AYYN01000089">
    <property type="protein sequence ID" value="KRM74711.1"/>
    <property type="molecule type" value="Genomic_DNA"/>
</dbReference>
<dbReference type="InterPro" id="IPR003115">
    <property type="entry name" value="ParB_N"/>
</dbReference>
<keyword evidence="7" id="KW-0131">Cell cycle</keyword>
<dbReference type="GO" id="GO:0045881">
    <property type="term" value="P:positive regulation of sporulation resulting in formation of a cellular spore"/>
    <property type="evidence" value="ECO:0007669"/>
    <property type="project" value="TreeGrafter"/>
</dbReference>
<dbReference type="InterPro" id="IPR004437">
    <property type="entry name" value="ParB/RepB/Spo0J"/>
</dbReference>
<dbReference type="InterPro" id="IPR050336">
    <property type="entry name" value="Chromosome_partition/occlusion"/>
</dbReference>
<dbReference type="Pfam" id="PF02195">
    <property type="entry name" value="ParB_N"/>
    <property type="match status" value="1"/>
</dbReference>
<protein>
    <submittedName>
        <fullName evidence="9">Chromosome partitioning protein</fullName>
    </submittedName>
</protein>
<evidence type="ECO:0000256" key="4">
    <source>
        <dbReference type="ARBA" id="ARBA00022618"/>
    </source>
</evidence>
<dbReference type="Proteomes" id="UP000051612">
    <property type="component" value="Unassembled WGS sequence"/>
</dbReference>
<dbReference type="InterPro" id="IPR036086">
    <property type="entry name" value="ParB/Sulfiredoxin_sf"/>
</dbReference>
<dbReference type="SMART" id="SM00470">
    <property type="entry name" value="ParB"/>
    <property type="match status" value="1"/>
</dbReference>
<dbReference type="InterPro" id="IPR023705">
    <property type="entry name" value="Nucleoid_occlusion_protein"/>
</dbReference>
<sequence length="278" mass="31277">MAFSFFKKNKEEEPNDKNRVQEIELSKIVPNQNQPRTIFSEESIAELADTIYDHGLLQPIVLRKLGDEQYEIIAGERRFRAVTKLGYEKVPAIVREMSDAESASLAIIENLQREGLTAVEEAKAYAHLMQLNELTQKHLAKEMGKSQGFVANKLRLLKLPTQVQDAILDRSITERHGRSLLTVEDEATQLELLAQIKENDWSVKETEAAIAALDQPKPAKKKKAKTTTKNVAPNQKVAVNTVKKAVQMVEKSGVKVNVTEEDTKEFHRIIIDIPVAKG</sequence>
<gene>
    <name evidence="9" type="ORF">FC48_GL000310</name>
</gene>
<dbReference type="GO" id="GO:0005694">
    <property type="term" value="C:chromosome"/>
    <property type="evidence" value="ECO:0007669"/>
    <property type="project" value="TreeGrafter"/>
</dbReference>
<reference evidence="9 10" key="1">
    <citation type="journal article" date="2015" name="Genome Announc.">
        <title>Expanding the biotechnology potential of lactobacilli through comparative genomics of 213 strains and associated genera.</title>
        <authorList>
            <person name="Sun Z."/>
            <person name="Harris H.M."/>
            <person name="McCann A."/>
            <person name="Guo C."/>
            <person name="Argimon S."/>
            <person name="Zhang W."/>
            <person name="Yang X."/>
            <person name="Jeffery I.B."/>
            <person name="Cooney J.C."/>
            <person name="Kagawa T.F."/>
            <person name="Liu W."/>
            <person name="Song Y."/>
            <person name="Salvetti E."/>
            <person name="Wrobel A."/>
            <person name="Rasinkangas P."/>
            <person name="Parkhill J."/>
            <person name="Rea M.C."/>
            <person name="O'Sullivan O."/>
            <person name="Ritari J."/>
            <person name="Douillard F.P."/>
            <person name="Paul Ross R."/>
            <person name="Yang R."/>
            <person name="Briner A.E."/>
            <person name="Felis G.E."/>
            <person name="de Vos W.M."/>
            <person name="Barrangou R."/>
            <person name="Klaenhammer T.R."/>
            <person name="Caufield P.W."/>
            <person name="Cui Y."/>
            <person name="Zhang H."/>
            <person name="O'Toole P.W."/>
        </authorList>
    </citation>
    <scope>NUCLEOTIDE SEQUENCE [LARGE SCALE GENOMIC DNA]</scope>
    <source>
        <strain evidence="9 10">DSM 20452</strain>
    </source>
</reference>
<dbReference type="PANTHER" id="PTHR33375:SF8">
    <property type="entry name" value="NUCLEOID OCCLUSION PROTEIN"/>
    <property type="match status" value="1"/>
</dbReference>
<keyword evidence="3" id="KW-0963">Cytoplasm</keyword>
<dbReference type="AlphaFoldDB" id="A0A0R2B6C0"/>
<dbReference type="Pfam" id="PF17762">
    <property type="entry name" value="HTH_ParB"/>
    <property type="match status" value="1"/>
</dbReference>
<dbReference type="GO" id="GO:0009295">
    <property type="term" value="C:nucleoid"/>
    <property type="evidence" value="ECO:0007669"/>
    <property type="project" value="UniProtKB-SubCell"/>
</dbReference>
<proteinExistence type="inferred from homology"/>
<dbReference type="NCBIfam" id="TIGR00180">
    <property type="entry name" value="parB_part"/>
    <property type="match status" value="1"/>
</dbReference>
<evidence type="ECO:0000256" key="2">
    <source>
        <dbReference type="ARBA" id="ARBA00006295"/>
    </source>
</evidence>
<dbReference type="CDD" id="cd16393">
    <property type="entry name" value="SPO0J_N"/>
    <property type="match status" value="1"/>
</dbReference>
<dbReference type="Gene3D" id="3.90.1530.30">
    <property type="match status" value="1"/>
</dbReference>
<comment type="subcellular location">
    <subcellularLocation>
        <location evidence="1">Cytoplasm</location>
        <location evidence="1">Nucleoid</location>
    </subcellularLocation>
</comment>
<dbReference type="GO" id="GO:0000917">
    <property type="term" value="P:division septum assembly"/>
    <property type="evidence" value="ECO:0007669"/>
    <property type="project" value="UniProtKB-KW"/>
</dbReference>
<accession>A0A0R2B6C0</accession>
<name>A0A0R2B6C0_9LACO</name>
<dbReference type="FunFam" id="1.10.10.2830:FF:000001">
    <property type="entry name" value="Chromosome partitioning protein ParB"/>
    <property type="match status" value="1"/>
</dbReference>
<dbReference type="PATRIC" id="fig|1423772.3.peg.340"/>
<evidence type="ECO:0000259" key="8">
    <source>
        <dbReference type="SMART" id="SM00470"/>
    </source>
</evidence>
<dbReference type="RefSeq" id="WP_056959114.1">
    <property type="nucleotide sequence ID" value="NZ_AYYN01000089.1"/>
</dbReference>
<organism evidence="9 10">
    <name type="scientific">Ligilactobacillus murinus DSM 20452 = NBRC 14221</name>
    <dbReference type="NCBI Taxonomy" id="1423772"/>
    <lineage>
        <taxon>Bacteria</taxon>
        <taxon>Bacillati</taxon>
        <taxon>Bacillota</taxon>
        <taxon>Bacilli</taxon>
        <taxon>Lactobacillales</taxon>
        <taxon>Lactobacillaceae</taxon>
        <taxon>Ligilactobacillus</taxon>
    </lineage>
</organism>
<comment type="caution">
    <text evidence="9">The sequence shown here is derived from an EMBL/GenBank/DDBJ whole genome shotgun (WGS) entry which is preliminary data.</text>
</comment>
<dbReference type="NCBIfam" id="TIGR04285">
    <property type="entry name" value="nucleoid_noc"/>
    <property type="match status" value="1"/>
</dbReference>
<dbReference type="InterPro" id="IPR041468">
    <property type="entry name" value="HTH_ParB/Spo0J"/>
</dbReference>
<evidence type="ECO:0000256" key="3">
    <source>
        <dbReference type="ARBA" id="ARBA00022490"/>
    </source>
</evidence>
<keyword evidence="5" id="KW-0238">DNA-binding</keyword>
<evidence type="ECO:0000256" key="6">
    <source>
        <dbReference type="ARBA" id="ARBA00023210"/>
    </source>
</evidence>
<evidence type="ECO:0000256" key="5">
    <source>
        <dbReference type="ARBA" id="ARBA00023125"/>
    </source>
</evidence>